<dbReference type="AlphaFoldDB" id="A0AAV7MP01"/>
<proteinExistence type="predicted"/>
<evidence type="ECO:0000313" key="2">
    <source>
        <dbReference type="Proteomes" id="UP001066276"/>
    </source>
</evidence>
<sequence length="73" mass="8035">MSEDRASGKVAPVDLGKALLELKPELSGSAMEKDLATKRWLEKAAVLVAPIRRTKKPAKTCSARWFLAELARE</sequence>
<gene>
    <name evidence="1" type="ORF">NDU88_002223</name>
</gene>
<keyword evidence="2" id="KW-1185">Reference proteome</keyword>
<protein>
    <submittedName>
        <fullName evidence="1">Uncharacterized protein</fullName>
    </submittedName>
</protein>
<accession>A0AAV7MP01</accession>
<organism evidence="1 2">
    <name type="scientific">Pleurodeles waltl</name>
    <name type="common">Iberian ribbed newt</name>
    <dbReference type="NCBI Taxonomy" id="8319"/>
    <lineage>
        <taxon>Eukaryota</taxon>
        <taxon>Metazoa</taxon>
        <taxon>Chordata</taxon>
        <taxon>Craniata</taxon>
        <taxon>Vertebrata</taxon>
        <taxon>Euteleostomi</taxon>
        <taxon>Amphibia</taxon>
        <taxon>Batrachia</taxon>
        <taxon>Caudata</taxon>
        <taxon>Salamandroidea</taxon>
        <taxon>Salamandridae</taxon>
        <taxon>Pleurodelinae</taxon>
        <taxon>Pleurodeles</taxon>
    </lineage>
</organism>
<dbReference type="Proteomes" id="UP001066276">
    <property type="component" value="Chromosome 9"/>
</dbReference>
<comment type="caution">
    <text evidence="1">The sequence shown here is derived from an EMBL/GenBank/DDBJ whole genome shotgun (WGS) entry which is preliminary data.</text>
</comment>
<reference evidence="1" key="1">
    <citation type="journal article" date="2022" name="bioRxiv">
        <title>Sequencing and chromosome-scale assembly of the giantPleurodeles waltlgenome.</title>
        <authorList>
            <person name="Brown T."/>
            <person name="Elewa A."/>
            <person name="Iarovenko S."/>
            <person name="Subramanian E."/>
            <person name="Araus A.J."/>
            <person name="Petzold A."/>
            <person name="Susuki M."/>
            <person name="Suzuki K.-i.T."/>
            <person name="Hayashi T."/>
            <person name="Toyoda A."/>
            <person name="Oliveira C."/>
            <person name="Osipova E."/>
            <person name="Leigh N.D."/>
            <person name="Simon A."/>
            <person name="Yun M.H."/>
        </authorList>
    </citation>
    <scope>NUCLEOTIDE SEQUENCE</scope>
    <source>
        <strain evidence="1">20211129_DDA</strain>
        <tissue evidence="1">Liver</tissue>
    </source>
</reference>
<name>A0AAV7MP01_PLEWA</name>
<evidence type="ECO:0000313" key="1">
    <source>
        <dbReference type="EMBL" id="KAJ1104814.1"/>
    </source>
</evidence>
<dbReference type="EMBL" id="JANPWB010000013">
    <property type="protein sequence ID" value="KAJ1104814.1"/>
    <property type="molecule type" value="Genomic_DNA"/>
</dbReference>